<dbReference type="InterPro" id="IPR001789">
    <property type="entry name" value="Sig_transdc_resp-reg_receiver"/>
</dbReference>
<name>A0A317FKN1_9PROT</name>
<dbReference type="PANTHER" id="PTHR48111:SF38">
    <property type="entry name" value="TWO-COMPONENT RESPONSE REGULATOR"/>
    <property type="match status" value="1"/>
</dbReference>
<dbReference type="GO" id="GO:0000156">
    <property type="term" value="F:phosphorelay response regulator activity"/>
    <property type="evidence" value="ECO:0007669"/>
    <property type="project" value="TreeGrafter"/>
</dbReference>
<feature type="modified residue" description="4-aspartylphosphate" evidence="2">
    <location>
        <position position="75"/>
    </location>
</feature>
<evidence type="ECO:0000313" key="4">
    <source>
        <dbReference type="EMBL" id="PWS38657.1"/>
    </source>
</evidence>
<keyword evidence="2" id="KW-0597">Phosphoprotein</keyword>
<gene>
    <name evidence="4" type="ORF">DFH01_05150</name>
</gene>
<dbReference type="GO" id="GO:0006355">
    <property type="term" value="P:regulation of DNA-templated transcription"/>
    <property type="evidence" value="ECO:0007669"/>
    <property type="project" value="TreeGrafter"/>
</dbReference>
<dbReference type="InterPro" id="IPR039420">
    <property type="entry name" value="WalR-like"/>
</dbReference>
<dbReference type="PANTHER" id="PTHR48111">
    <property type="entry name" value="REGULATOR OF RPOS"/>
    <property type="match status" value="1"/>
</dbReference>
<dbReference type="AlphaFoldDB" id="A0A317FKN1"/>
<evidence type="ECO:0000256" key="1">
    <source>
        <dbReference type="ARBA" id="ARBA00023125"/>
    </source>
</evidence>
<dbReference type="Proteomes" id="UP000245765">
    <property type="component" value="Unassembled WGS sequence"/>
</dbReference>
<reference evidence="5" key="1">
    <citation type="submission" date="2018-05" db="EMBL/GenBank/DDBJ databases">
        <authorList>
            <person name="Du Z."/>
            <person name="Wang X."/>
        </authorList>
    </citation>
    <scope>NUCLEOTIDE SEQUENCE [LARGE SCALE GENOMIC DNA]</scope>
    <source>
        <strain evidence="5">CQN31</strain>
    </source>
</reference>
<proteinExistence type="predicted"/>
<organism evidence="4 5">
    <name type="scientific">Falsiroseomonas bella</name>
    <dbReference type="NCBI Taxonomy" id="2184016"/>
    <lineage>
        <taxon>Bacteria</taxon>
        <taxon>Pseudomonadati</taxon>
        <taxon>Pseudomonadota</taxon>
        <taxon>Alphaproteobacteria</taxon>
        <taxon>Acetobacterales</taxon>
        <taxon>Roseomonadaceae</taxon>
        <taxon>Falsiroseomonas</taxon>
    </lineage>
</organism>
<comment type="caution">
    <text evidence="4">The sequence shown here is derived from an EMBL/GenBank/DDBJ whole genome shotgun (WGS) entry which is preliminary data.</text>
</comment>
<sequence>MRNLEPGQAISGGYAREGRDGRMPRTVLIVEDEILVAASLEATLEDLGYEPVGIAQDAETALALAARRPAIALVDLNLRDGETGAVVGARLAAEFGVAVLFITANPRRLGRGVPGTLGVLGKPVDEDKVAAAVEYVAQRRRGLAPPPPAAVLPFSP</sequence>
<dbReference type="InterPro" id="IPR011006">
    <property type="entry name" value="CheY-like_superfamily"/>
</dbReference>
<accession>A0A317FKN1</accession>
<dbReference type="NCBIfam" id="NF009972">
    <property type="entry name" value="PRK13435.1-3"/>
    <property type="match status" value="1"/>
</dbReference>
<keyword evidence="1" id="KW-0238">DNA-binding</keyword>
<dbReference type="Pfam" id="PF00072">
    <property type="entry name" value="Response_reg"/>
    <property type="match status" value="1"/>
</dbReference>
<dbReference type="GO" id="GO:0032993">
    <property type="term" value="C:protein-DNA complex"/>
    <property type="evidence" value="ECO:0007669"/>
    <property type="project" value="TreeGrafter"/>
</dbReference>
<evidence type="ECO:0000313" key="5">
    <source>
        <dbReference type="Proteomes" id="UP000245765"/>
    </source>
</evidence>
<evidence type="ECO:0000259" key="3">
    <source>
        <dbReference type="PROSITE" id="PS50110"/>
    </source>
</evidence>
<dbReference type="OrthoDB" id="7060229at2"/>
<dbReference type="PROSITE" id="PS50110">
    <property type="entry name" value="RESPONSE_REGULATORY"/>
    <property type="match status" value="1"/>
</dbReference>
<dbReference type="EMBL" id="QGNA01000001">
    <property type="protein sequence ID" value="PWS38657.1"/>
    <property type="molecule type" value="Genomic_DNA"/>
</dbReference>
<feature type="domain" description="Response regulatory" evidence="3">
    <location>
        <begin position="26"/>
        <end position="137"/>
    </location>
</feature>
<dbReference type="GO" id="GO:0005829">
    <property type="term" value="C:cytosol"/>
    <property type="evidence" value="ECO:0007669"/>
    <property type="project" value="TreeGrafter"/>
</dbReference>
<keyword evidence="5" id="KW-1185">Reference proteome</keyword>
<evidence type="ECO:0000256" key="2">
    <source>
        <dbReference type="PROSITE-ProRule" id="PRU00169"/>
    </source>
</evidence>
<dbReference type="GO" id="GO:0000976">
    <property type="term" value="F:transcription cis-regulatory region binding"/>
    <property type="evidence" value="ECO:0007669"/>
    <property type="project" value="TreeGrafter"/>
</dbReference>
<dbReference type="SUPFAM" id="SSF52172">
    <property type="entry name" value="CheY-like"/>
    <property type="match status" value="1"/>
</dbReference>
<dbReference type="Gene3D" id="3.40.50.2300">
    <property type="match status" value="1"/>
</dbReference>
<protein>
    <submittedName>
        <fullName evidence="4">Response regulator</fullName>
    </submittedName>
</protein>
<dbReference type="SMART" id="SM00448">
    <property type="entry name" value="REC"/>
    <property type="match status" value="1"/>
</dbReference>
<dbReference type="RefSeq" id="WP_109869278.1">
    <property type="nucleotide sequence ID" value="NZ_QGNA01000001.1"/>
</dbReference>